<feature type="region of interest" description="Disordered" evidence="1">
    <location>
        <begin position="247"/>
        <end position="320"/>
    </location>
</feature>
<feature type="transmembrane region" description="Helical" evidence="2">
    <location>
        <begin position="376"/>
        <end position="396"/>
    </location>
</feature>
<sequence>MKESHKYTSIIVKILLMLSIMLAVLTIFINCFVLNKNTYINMLNKDDTYKKVTESIYSKIDSVLKEKNINYDIKESLITEDDIKKEADTAITGLVEYLKTGENNMAPVDTTVYKQRVSDILKSFVGGSNLLSENTSQDEKNNLASGDIAFNDQLQSTNLSCSEGKITAQDLDNAQGKVETQNMIYVQNKSDFGSNNMIVEKLASRSEIEDQVRKKLAEKGISEDQARQMLKDRGISEEQAWKMLGEQGITPDDDKKDEANNDSSQKGTSDTTNANAAKSQSNSDDNSSQESSPNQNKIKEGSSTSNSNDNDNGNLQDKLNGISDDKKSIIQNQLDSIVNKLTDEAGNIIDKEVQKISLNSLMNSSKIQTIAKVISVFYKMRLAFIITPIVLAIALLMLEKNVISIVKWIGISLLFSGVFLLAISLGGNMFKIYNIINVNTDYLKDIICNTVKNFLSILSIFGIITFVVGAILLIPTRMYINKHKYN</sequence>
<keyword evidence="2" id="KW-0812">Transmembrane</keyword>
<reference evidence="3 4" key="1">
    <citation type="submission" date="2016-05" db="EMBL/GenBank/DDBJ databases">
        <title>Microbial solvent formation.</title>
        <authorList>
            <person name="Poehlein A."/>
            <person name="Montoya Solano J.D."/>
            <person name="Flitsch S."/>
            <person name="Krabben P."/>
            <person name="Duerre P."/>
            <person name="Daniel R."/>
        </authorList>
    </citation>
    <scope>NUCLEOTIDE SEQUENCE [LARGE SCALE GENOMIC DNA]</scope>
    <source>
        <strain evidence="3 4">L1-8</strain>
    </source>
</reference>
<dbReference type="RefSeq" id="WP_077864228.1">
    <property type="nucleotide sequence ID" value="NZ_LZYZ01000001.1"/>
</dbReference>
<organism evidence="3 4">
    <name type="scientific">Clostridium saccharobutylicum</name>
    <dbReference type="NCBI Taxonomy" id="169679"/>
    <lineage>
        <taxon>Bacteria</taxon>
        <taxon>Bacillati</taxon>
        <taxon>Bacillota</taxon>
        <taxon>Clostridia</taxon>
        <taxon>Eubacteriales</taxon>
        <taxon>Clostridiaceae</taxon>
        <taxon>Clostridium</taxon>
    </lineage>
</organism>
<accession>A0A1S8NJ77</accession>
<feature type="transmembrane region" description="Helical" evidence="2">
    <location>
        <begin position="453"/>
        <end position="474"/>
    </location>
</feature>
<dbReference type="AlphaFoldDB" id="A0A1S8NJ77"/>
<proteinExistence type="predicted"/>
<dbReference type="STRING" id="169679.CSACC_41870"/>
<feature type="compositionally biased region" description="Low complexity" evidence="1">
    <location>
        <begin position="273"/>
        <end position="314"/>
    </location>
</feature>
<feature type="transmembrane region" description="Helical" evidence="2">
    <location>
        <begin position="12"/>
        <end position="35"/>
    </location>
</feature>
<feature type="compositionally biased region" description="Polar residues" evidence="1">
    <location>
        <begin position="261"/>
        <end position="272"/>
    </location>
</feature>
<keyword evidence="2" id="KW-1133">Transmembrane helix</keyword>
<name>A0A1S8NJ77_CLOSA</name>
<gene>
    <name evidence="3" type="ORF">CLOSAC_07970</name>
</gene>
<protein>
    <submittedName>
        <fullName evidence="3">Uncharacterized protein</fullName>
    </submittedName>
</protein>
<dbReference type="EMBL" id="LZYZ01000001">
    <property type="protein sequence ID" value="OOM16526.1"/>
    <property type="molecule type" value="Genomic_DNA"/>
</dbReference>
<feature type="transmembrane region" description="Helical" evidence="2">
    <location>
        <begin position="408"/>
        <end position="433"/>
    </location>
</feature>
<keyword evidence="2" id="KW-0472">Membrane</keyword>
<comment type="caution">
    <text evidence="3">The sequence shown here is derived from an EMBL/GenBank/DDBJ whole genome shotgun (WGS) entry which is preliminary data.</text>
</comment>
<evidence type="ECO:0000256" key="1">
    <source>
        <dbReference type="SAM" id="MobiDB-lite"/>
    </source>
</evidence>
<evidence type="ECO:0000313" key="4">
    <source>
        <dbReference type="Proteomes" id="UP000191154"/>
    </source>
</evidence>
<evidence type="ECO:0000256" key="2">
    <source>
        <dbReference type="SAM" id="Phobius"/>
    </source>
</evidence>
<evidence type="ECO:0000313" key="3">
    <source>
        <dbReference type="EMBL" id="OOM16526.1"/>
    </source>
</evidence>
<dbReference type="Proteomes" id="UP000191154">
    <property type="component" value="Unassembled WGS sequence"/>
</dbReference>